<dbReference type="GO" id="GO:0031124">
    <property type="term" value="P:mRNA 3'-end processing"/>
    <property type="evidence" value="ECO:0007669"/>
    <property type="project" value="UniProtKB-UniRule"/>
</dbReference>
<feature type="compositionally biased region" description="Low complexity" evidence="4">
    <location>
        <begin position="701"/>
        <end position="719"/>
    </location>
</feature>
<dbReference type="Gene3D" id="2.130.10.10">
    <property type="entry name" value="YVTN repeat-like/Quinoprotein amine dehydrogenase"/>
    <property type="match status" value="3"/>
</dbReference>
<evidence type="ECO:0000313" key="5">
    <source>
        <dbReference type="EMBL" id="PWN18740.1"/>
    </source>
</evidence>
<keyword evidence="2" id="KW-0853">WD repeat</keyword>
<dbReference type="GO" id="GO:0005847">
    <property type="term" value="C:mRNA cleavage and polyadenylation specificity factor complex"/>
    <property type="evidence" value="ECO:0007669"/>
    <property type="project" value="TreeGrafter"/>
</dbReference>
<organism evidence="5 6">
    <name type="scientific">Pseudomicrostroma glucosiphilum</name>
    <dbReference type="NCBI Taxonomy" id="1684307"/>
    <lineage>
        <taxon>Eukaryota</taxon>
        <taxon>Fungi</taxon>
        <taxon>Dikarya</taxon>
        <taxon>Basidiomycota</taxon>
        <taxon>Ustilaginomycotina</taxon>
        <taxon>Exobasidiomycetes</taxon>
        <taxon>Microstromatales</taxon>
        <taxon>Microstromatales incertae sedis</taxon>
        <taxon>Pseudomicrostroma</taxon>
    </lineage>
</organism>
<evidence type="ECO:0000256" key="1">
    <source>
        <dbReference type="ARBA" id="ARBA00026154"/>
    </source>
</evidence>
<evidence type="ECO:0000256" key="2">
    <source>
        <dbReference type="PROSITE-ProRule" id="PRU00221"/>
    </source>
</evidence>
<evidence type="ECO:0000256" key="4">
    <source>
        <dbReference type="SAM" id="MobiDB-lite"/>
    </source>
</evidence>
<comment type="function">
    <text evidence="3">Required for 3'-end cleavage and polyadenylation of pre-mRNAs.</text>
</comment>
<dbReference type="InterPro" id="IPR015943">
    <property type="entry name" value="WD40/YVTN_repeat-like_dom_sf"/>
</dbReference>
<reference evidence="5 6" key="1">
    <citation type="journal article" date="2018" name="Mol. Biol. Evol.">
        <title>Broad Genomic Sampling Reveals a Smut Pathogenic Ancestry of the Fungal Clade Ustilaginomycotina.</title>
        <authorList>
            <person name="Kijpornyongpan T."/>
            <person name="Mondo S.J."/>
            <person name="Barry K."/>
            <person name="Sandor L."/>
            <person name="Lee J."/>
            <person name="Lipzen A."/>
            <person name="Pangilinan J."/>
            <person name="LaButti K."/>
            <person name="Hainaut M."/>
            <person name="Henrissat B."/>
            <person name="Grigoriev I.V."/>
            <person name="Spatafora J.W."/>
            <person name="Aime M.C."/>
        </authorList>
    </citation>
    <scope>NUCLEOTIDE SEQUENCE [LARGE SCALE GENOMIC DNA]</scope>
    <source>
        <strain evidence="5 6">MCA 4718</strain>
    </source>
</reference>
<dbReference type="EMBL" id="KZ819334">
    <property type="protein sequence ID" value="PWN18740.1"/>
    <property type="molecule type" value="Genomic_DNA"/>
</dbReference>
<comment type="subcellular location">
    <subcellularLocation>
        <location evidence="3">Nucleus</location>
    </subcellularLocation>
</comment>
<feature type="region of interest" description="Disordered" evidence="4">
    <location>
        <begin position="467"/>
        <end position="728"/>
    </location>
</feature>
<feature type="compositionally biased region" description="Pro residues" evidence="4">
    <location>
        <begin position="553"/>
        <end position="564"/>
    </location>
</feature>
<evidence type="ECO:0000256" key="3">
    <source>
        <dbReference type="RuleBase" id="RU369034"/>
    </source>
</evidence>
<feature type="repeat" description="WD" evidence="2">
    <location>
        <begin position="277"/>
        <end position="309"/>
    </location>
</feature>
<dbReference type="CDD" id="cd00200">
    <property type="entry name" value="WD40"/>
    <property type="match status" value="1"/>
</dbReference>
<feature type="compositionally biased region" description="Gly residues" evidence="4">
    <location>
        <begin position="596"/>
        <end position="610"/>
    </location>
</feature>
<feature type="repeat" description="WD" evidence="2">
    <location>
        <begin position="235"/>
        <end position="276"/>
    </location>
</feature>
<keyword evidence="3" id="KW-0507">mRNA processing</keyword>
<gene>
    <name evidence="5" type="ORF">BCV69DRAFT_273180</name>
</gene>
<dbReference type="STRING" id="1684307.A0A316U0K1"/>
<feature type="compositionally biased region" description="Basic and acidic residues" evidence="4">
    <location>
        <begin position="528"/>
        <end position="538"/>
    </location>
</feature>
<dbReference type="PROSITE" id="PS50082">
    <property type="entry name" value="WD_REPEATS_2"/>
    <property type="match status" value="4"/>
</dbReference>
<feature type="compositionally biased region" description="Gly residues" evidence="4">
    <location>
        <begin position="504"/>
        <end position="527"/>
    </location>
</feature>
<keyword evidence="6" id="KW-1185">Reference proteome</keyword>
<feature type="compositionally biased region" description="Gly residues" evidence="4">
    <location>
        <begin position="683"/>
        <end position="696"/>
    </location>
</feature>
<keyword evidence="3" id="KW-0539">Nucleus</keyword>
<dbReference type="Proteomes" id="UP000245942">
    <property type="component" value="Unassembled WGS sequence"/>
</dbReference>
<dbReference type="PANTHER" id="PTHR22836:SF0">
    <property type="entry name" value="PRE-MRNA 3' END PROCESSING PROTEIN WDR33"/>
    <property type="match status" value="1"/>
</dbReference>
<name>A0A316U0K1_9BASI</name>
<dbReference type="PANTHER" id="PTHR22836">
    <property type="entry name" value="WD40 REPEAT PROTEIN"/>
    <property type="match status" value="1"/>
</dbReference>
<dbReference type="SMART" id="SM00320">
    <property type="entry name" value="WD40"/>
    <property type="match status" value="7"/>
</dbReference>
<dbReference type="GeneID" id="37012735"/>
<feature type="repeat" description="WD" evidence="2">
    <location>
        <begin position="421"/>
        <end position="453"/>
    </location>
</feature>
<evidence type="ECO:0000313" key="6">
    <source>
        <dbReference type="Proteomes" id="UP000245942"/>
    </source>
</evidence>
<proteinExistence type="predicted"/>
<protein>
    <recommendedName>
        <fullName evidence="1 3">Polyadenylation factor subunit 2</fullName>
    </recommendedName>
</protein>
<accession>A0A316U0K1</accession>
<dbReference type="RefSeq" id="XP_025345900.1">
    <property type="nucleotide sequence ID" value="XM_025491001.1"/>
</dbReference>
<dbReference type="SUPFAM" id="SSF50978">
    <property type="entry name" value="WD40 repeat-like"/>
    <property type="match status" value="1"/>
</dbReference>
<dbReference type="PROSITE" id="PS50294">
    <property type="entry name" value="WD_REPEATS_REGION"/>
    <property type="match status" value="3"/>
</dbReference>
<dbReference type="InterPro" id="IPR036322">
    <property type="entry name" value="WD40_repeat_dom_sf"/>
</dbReference>
<dbReference type="OrthoDB" id="16717at2759"/>
<dbReference type="Pfam" id="PF00400">
    <property type="entry name" value="WD40"/>
    <property type="match status" value="6"/>
</dbReference>
<dbReference type="InterPro" id="IPR001680">
    <property type="entry name" value="WD40_rpt"/>
</dbReference>
<dbReference type="InterPro" id="IPR045245">
    <property type="entry name" value="Pfs2-like"/>
</dbReference>
<feature type="repeat" description="WD" evidence="2">
    <location>
        <begin position="320"/>
        <end position="365"/>
    </location>
</feature>
<dbReference type="AlphaFoldDB" id="A0A316U0K1"/>
<sequence>MAEVMASSSVAGTANGIAVANGHDAEVNDQAGPSQVASGSSAHRYRFRPTRHLYEPPQPPPLDHKVEEEAAAQAAALAAGFEGRKMRRFLQRRTVDYMGSWMKYRDQRMRTSTPRGDYYLKPSPHWVVDLLPASATCSPASSAAPHLVHTSTNKIRTPVNCVTWLPSSRRLLTGSSSGEFTLWNGLTFNFETILQACDNGVRDLQWSHSGNLLLSGDAGGTVKYFLPNMNNVLAIDAHRESIRGISFSPDDARWISGSDDSTIKIFNTERGLEESVLKGHGWDVKCVQWHPFKGLIASGGKDNLVKFWDPRRGGREIGTYHGHKNTIQALEFSPNHVSNSELLASASRDQTVKLYDLRMIKEYMTLKAAPVEGGSAETGGVCSLSWHPSAPLLSSGLSTGVLQHHSLLPSATPDLPISTVPQAHDQSIWAMSWHPLGQILATGGNDCFTRWWQRERLEEGDLKAVKDQEGGVLGEGVPSRSRRDRGAYADDDDDGDANSSFIPGLGGAGPPRGAVGGAPGAGAGGSGTRDDFQRRDRPPPPPGFGFQEEFSRPTPPTSAPPPPLGYGNGGGMGGAPPPRATGANVGARDAGWGRSRPGGGNEGGGGGEYGGEVQQGAYGGQVQAYGQQQQQQGGYSPAPGPPPQLQQNFQRPQNGAYGGAAPSVGAGSFALPGLGSGGPPPGGAGFPGFGGQGGQGPQQPPQGNYGYGSQQNYQQQQQQGRGGYGYGR</sequence>
<feature type="compositionally biased region" description="Low complexity" evidence="4">
    <location>
        <begin position="611"/>
        <end position="637"/>
    </location>
</feature>